<gene>
    <name evidence="2" type="ORF">Ahy_A06g026159</name>
</gene>
<dbReference type="EMBL" id="SDMP01000006">
    <property type="protein sequence ID" value="RYR51103.1"/>
    <property type="molecule type" value="Genomic_DNA"/>
</dbReference>
<dbReference type="Proteomes" id="UP000289738">
    <property type="component" value="Chromosome A06"/>
</dbReference>
<reference evidence="2 3" key="1">
    <citation type="submission" date="2019-01" db="EMBL/GenBank/DDBJ databases">
        <title>Sequencing of cultivated peanut Arachis hypogaea provides insights into genome evolution and oil improvement.</title>
        <authorList>
            <person name="Chen X."/>
        </authorList>
    </citation>
    <scope>NUCLEOTIDE SEQUENCE [LARGE SCALE GENOMIC DNA]</scope>
    <source>
        <strain evidence="3">cv. Fuhuasheng</strain>
        <tissue evidence="2">Leaves</tissue>
    </source>
</reference>
<evidence type="ECO:0000313" key="3">
    <source>
        <dbReference type="Proteomes" id="UP000289738"/>
    </source>
</evidence>
<protein>
    <submittedName>
        <fullName evidence="2">Uncharacterized protein</fullName>
    </submittedName>
</protein>
<evidence type="ECO:0000313" key="2">
    <source>
        <dbReference type="EMBL" id="RYR51103.1"/>
    </source>
</evidence>
<proteinExistence type="predicted"/>
<sequence length="55" mass="6419">MLFARSAFPLIKMTFCHIYSSLISLNFSTGLNLICLHFLDVIMVVERRSKRNWAL</sequence>
<feature type="transmembrane region" description="Helical" evidence="1">
    <location>
        <begin position="18"/>
        <end position="45"/>
    </location>
</feature>
<keyword evidence="3" id="KW-1185">Reference proteome</keyword>
<dbReference type="AlphaFoldDB" id="A0A445CJL0"/>
<keyword evidence="1" id="KW-1133">Transmembrane helix</keyword>
<keyword evidence="1" id="KW-0472">Membrane</keyword>
<name>A0A445CJL0_ARAHY</name>
<organism evidence="2 3">
    <name type="scientific">Arachis hypogaea</name>
    <name type="common">Peanut</name>
    <dbReference type="NCBI Taxonomy" id="3818"/>
    <lineage>
        <taxon>Eukaryota</taxon>
        <taxon>Viridiplantae</taxon>
        <taxon>Streptophyta</taxon>
        <taxon>Embryophyta</taxon>
        <taxon>Tracheophyta</taxon>
        <taxon>Spermatophyta</taxon>
        <taxon>Magnoliopsida</taxon>
        <taxon>eudicotyledons</taxon>
        <taxon>Gunneridae</taxon>
        <taxon>Pentapetalae</taxon>
        <taxon>rosids</taxon>
        <taxon>fabids</taxon>
        <taxon>Fabales</taxon>
        <taxon>Fabaceae</taxon>
        <taxon>Papilionoideae</taxon>
        <taxon>50 kb inversion clade</taxon>
        <taxon>dalbergioids sensu lato</taxon>
        <taxon>Dalbergieae</taxon>
        <taxon>Pterocarpus clade</taxon>
        <taxon>Arachis</taxon>
    </lineage>
</organism>
<evidence type="ECO:0000256" key="1">
    <source>
        <dbReference type="SAM" id="Phobius"/>
    </source>
</evidence>
<accession>A0A445CJL0</accession>
<keyword evidence="1" id="KW-0812">Transmembrane</keyword>
<comment type="caution">
    <text evidence="2">The sequence shown here is derived from an EMBL/GenBank/DDBJ whole genome shotgun (WGS) entry which is preliminary data.</text>
</comment>